<accession>A0AAU8EMW8</accession>
<dbReference type="EMBL" id="CP159279">
    <property type="protein sequence ID" value="XCH10751.1"/>
    <property type="molecule type" value="Genomic_DNA"/>
</dbReference>
<reference evidence="2" key="1">
    <citation type="submission" date="2024-06" db="EMBL/GenBank/DDBJ databases">
        <title>Biodegradation of dimethachlon by Arthrobacter sp. K5: mechanistic insights and ecological implications.</title>
        <authorList>
            <person name="Hu S."/>
            <person name="Lu P."/>
        </authorList>
    </citation>
    <scope>NUCLEOTIDE SEQUENCE</scope>
    <source>
        <strain evidence="2">K5</strain>
    </source>
</reference>
<dbReference type="GO" id="GO:0005829">
    <property type="term" value="C:cytosol"/>
    <property type="evidence" value="ECO:0007669"/>
    <property type="project" value="TreeGrafter"/>
</dbReference>
<dbReference type="PANTHER" id="PTHR43434:SF19">
    <property type="entry name" value="PHOSPHONOACETALDEHYDE HYDROLASE"/>
    <property type="match status" value="1"/>
</dbReference>
<sequence length="255" mass="26801">MTPDSAISTRRELRTAPAAGADAADHDQPVLLAVLAMVGTTVYDGGLMDRAMSRTLADQGVQAGSARFERMLRYARERSGISRMTVFAELFDDPQAAASANKKFELNCDELIADGGVRAVPGAEDTIGWLRDAGIKVCLATGFGRHTQNMVLESLGWMGLADLSLCPADAGRGRPFPDMVLTAVLALDIDDVRKVAVVGDSAADIHSGLRAGASVAAGVLTGSNSEAALRSAGATDVLPSIKDFPALLERRAYRL</sequence>
<dbReference type="SUPFAM" id="SSF56784">
    <property type="entry name" value="HAD-like"/>
    <property type="match status" value="1"/>
</dbReference>
<name>A0AAU8EMW8_9MICC</name>
<dbReference type="PANTHER" id="PTHR43434">
    <property type="entry name" value="PHOSPHOGLYCOLATE PHOSPHATASE"/>
    <property type="match status" value="1"/>
</dbReference>
<keyword evidence="2" id="KW-0378">Hydrolase</keyword>
<dbReference type="Pfam" id="PF00702">
    <property type="entry name" value="Hydrolase"/>
    <property type="match status" value="1"/>
</dbReference>
<evidence type="ECO:0000313" key="2">
    <source>
        <dbReference type="EMBL" id="XCH10751.1"/>
    </source>
</evidence>
<dbReference type="RefSeq" id="WP_003801185.1">
    <property type="nucleotide sequence ID" value="NZ_CP159279.1"/>
</dbReference>
<dbReference type="Gene3D" id="3.40.50.1000">
    <property type="entry name" value="HAD superfamily/HAD-like"/>
    <property type="match status" value="1"/>
</dbReference>
<dbReference type="InterPro" id="IPR023214">
    <property type="entry name" value="HAD_sf"/>
</dbReference>
<evidence type="ECO:0000256" key="1">
    <source>
        <dbReference type="SAM" id="MobiDB-lite"/>
    </source>
</evidence>
<dbReference type="GO" id="GO:0008967">
    <property type="term" value="F:phosphoglycolate phosphatase activity"/>
    <property type="evidence" value="ECO:0007669"/>
    <property type="project" value="TreeGrafter"/>
</dbReference>
<dbReference type="AlphaFoldDB" id="A0AAU8EMW8"/>
<feature type="region of interest" description="Disordered" evidence="1">
    <location>
        <begin position="1"/>
        <end position="21"/>
    </location>
</feature>
<dbReference type="GO" id="GO:0006281">
    <property type="term" value="P:DNA repair"/>
    <property type="evidence" value="ECO:0007669"/>
    <property type="project" value="TreeGrafter"/>
</dbReference>
<proteinExistence type="predicted"/>
<protein>
    <submittedName>
        <fullName evidence="2">HAD family hydrolase</fullName>
    </submittedName>
</protein>
<organism evidence="2">
    <name type="scientific">Arthrobacter sp. K5</name>
    <dbReference type="NCBI Taxonomy" id="2839623"/>
    <lineage>
        <taxon>Bacteria</taxon>
        <taxon>Bacillati</taxon>
        <taxon>Actinomycetota</taxon>
        <taxon>Actinomycetes</taxon>
        <taxon>Micrococcales</taxon>
        <taxon>Micrococcaceae</taxon>
        <taxon>Arthrobacter</taxon>
    </lineage>
</organism>
<dbReference type="InterPro" id="IPR036412">
    <property type="entry name" value="HAD-like_sf"/>
</dbReference>
<gene>
    <name evidence="2" type="ORF">ABRP34_18310</name>
</gene>
<dbReference type="InterPro" id="IPR050155">
    <property type="entry name" value="HAD-like_hydrolase_sf"/>
</dbReference>